<dbReference type="GO" id="GO:0009231">
    <property type="term" value="P:riboflavin biosynthetic process"/>
    <property type="evidence" value="ECO:0007669"/>
    <property type="project" value="UniProtKB-UniRule"/>
</dbReference>
<reference evidence="8" key="1">
    <citation type="submission" date="2020-01" db="EMBL/GenBank/DDBJ databases">
        <authorList>
            <person name="Meier V. D."/>
            <person name="Meier V D."/>
        </authorList>
    </citation>
    <scope>NUCLEOTIDE SEQUENCE</scope>
    <source>
        <strain evidence="8">HLG_WM_MAG_08</strain>
    </source>
</reference>
<dbReference type="GO" id="GO:0000906">
    <property type="term" value="F:6,7-dimethyl-8-ribityllumazine synthase activity"/>
    <property type="evidence" value="ECO:0007669"/>
    <property type="project" value="UniProtKB-UniRule"/>
</dbReference>
<dbReference type="PANTHER" id="PTHR21058:SF0">
    <property type="entry name" value="6,7-DIMETHYL-8-RIBITYLLUMAZINE SYNTHASE"/>
    <property type="match status" value="1"/>
</dbReference>
<dbReference type="Gene3D" id="3.40.50.960">
    <property type="entry name" value="Lumazine/riboflavin synthase"/>
    <property type="match status" value="1"/>
</dbReference>
<dbReference type="PANTHER" id="PTHR21058">
    <property type="entry name" value="6,7-DIMETHYL-8-RIBITYLLUMAZINE SYNTHASE DMRL SYNTHASE LUMAZINE SYNTHASE"/>
    <property type="match status" value="1"/>
</dbReference>
<keyword evidence="5 7" id="KW-0808">Transferase</keyword>
<feature type="binding site" evidence="7">
    <location>
        <begin position="80"/>
        <end position="82"/>
    </location>
    <ligand>
        <name>5-amino-6-(D-ribitylamino)uracil</name>
        <dbReference type="ChEBI" id="CHEBI:15934"/>
    </ligand>
</feature>
<comment type="similarity">
    <text evidence="2 7">Belongs to the DMRL synthase family.</text>
</comment>
<accession>A0A6S6THF6</accession>
<evidence type="ECO:0000256" key="6">
    <source>
        <dbReference type="ARBA" id="ARBA00048785"/>
    </source>
</evidence>
<evidence type="ECO:0000256" key="5">
    <source>
        <dbReference type="ARBA" id="ARBA00022679"/>
    </source>
</evidence>
<dbReference type="InterPro" id="IPR002180">
    <property type="entry name" value="LS/RS"/>
</dbReference>
<comment type="caution">
    <text evidence="7">Lacks conserved residue(s) required for the propagation of feature annotation.</text>
</comment>
<dbReference type="GO" id="GO:0005829">
    <property type="term" value="C:cytosol"/>
    <property type="evidence" value="ECO:0007669"/>
    <property type="project" value="TreeGrafter"/>
</dbReference>
<dbReference type="UniPathway" id="UPA00275">
    <property type="reaction ID" value="UER00404"/>
</dbReference>
<evidence type="ECO:0000256" key="1">
    <source>
        <dbReference type="ARBA" id="ARBA00004917"/>
    </source>
</evidence>
<comment type="subunit">
    <text evidence="7">Forms an icosahedral capsid composed of 60 subunits, arranged as a dodecamer of pentamers.</text>
</comment>
<proteinExistence type="inferred from homology"/>
<feature type="binding site" evidence="7">
    <location>
        <position position="22"/>
    </location>
    <ligand>
        <name>5-amino-6-(D-ribitylamino)uracil</name>
        <dbReference type="ChEBI" id="CHEBI:15934"/>
    </ligand>
</feature>
<gene>
    <name evidence="7" type="primary">ribH</name>
    <name evidence="8" type="ORF">HELGO_WM44537</name>
</gene>
<protein>
    <recommendedName>
        <fullName evidence="3 7">6,7-dimethyl-8-ribityllumazine synthase</fullName>
        <shortName evidence="7">DMRL synthase</shortName>
        <shortName evidence="7">LS</shortName>
        <shortName evidence="7">Lumazine synthase</shortName>
        <ecNumber evidence="3 7">2.5.1.78</ecNumber>
    </recommendedName>
</protein>
<feature type="binding site" evidence="7">
    <location>
        <begin position="56"/>
        <end position="58"/>
    </location>
    <ligand>
        <name>5-amino-6-(D-ribitylamino)uracil</name>
        <dbReference type="ChEBI" id="CHEBI:15934"/>
    </ligand>
</feature>
<evidence type="ECO:0000256" key="2">
    <source>
        <dbReference type="ARBA" id="ARBA00007424"/>
    </source>
</evidence>
<dbReference type="InterPro" id="IPR036467">
    <property type="entry name" value="LS/RS_sf"/>
</dbReference>
<dbReference type="InterPro" id="IPR034964">
    <property type="entry name" value="LS"/>
</dbReference>
<keyword evidence="4 7" id="KW-0686">Riboflavin biosynthesis</keyword>
<feature type="binding site" evidence="7">
    <location>
        <position position="113"/>
    </location>
    <ligand>
        <name>5-amino-6-(D-ribitylamino)uracil</name>
        <dbReference type="ChEBI" id="CHEBI:15934"/>
    </ligand>
</feature>
<evidence type="ECO:0000313" key="8">
    <source>
        <dbReference type="EMBL" id="CAA6814862.1"/>
    </source>
</evidence>
<dbReference type="Pfam" id="PF00885">
    <property type="entry name" value="DMRL_synthase"/>
    <property type="match status" value="1"/>
</dbReference>
<organism evidence="8">
    <name type="scientific">uncultured Thiotrichaceae bacterium</name>
    <dbReference type="NCBI Taxonomy" id="298394"/>
    <lineage>
        <taxon>Bacteria</taxon>
        <taxon>Pseudomonadati</taxon>
        <taxon>Pseudomonadota</taxon>
        <taxon>Gammaproteobacteria</taxon>
        <taxon>Thiotrichales</taxon>
        <taxon>Thiotrichaceae</taxon>
        <taxon>environmental samples</taxon>
    </lineage>
</organism>
<dbReference type="GO" id="GO:0009349">
    <property type="term" value="C:riboflavin synthase complex"/>
    <property type="evidence" value="ECO:0007669"/>
    <property type="project" value="InterPro"/>
</dbReference>
<sequence>MIEQSQVFSLADKRICFIHASWHVELVDGLKTSFFKQGADYQLAQSQVDVVSVPGSLEIPLQAQLRAKTGLYDAIVVAGFVIDGGIYRHDFVAQAVLDSVMKIQLEQEIPVIYAVLTPHHFHDHGVHESFFAEHLKTKGVETANALYQTLKCCDDVVNLVE</sequence>
<dbReference type="EMBL" id="CACVAV010000241">
    <property type="protein sequence ID" value="CAA6814862.1"/>
    <property type="molecule type" value="Genomic_DNA"/>
</dbReference>
<dbReference type="AlphaFoldDB" id="A0A6S6THF6"/>
<comment type="function">
    <text evidence="7">Catalyzes the formation of 6,7-dimethyl-8-ribityllumazine by condensation of 5-amino-6-(D-ribitylamino)uracil with 3,4-dihydroxy-2-butanone 4-phosphate. This is the penultimate step in the biosynthesis of riboflavin.</text>
</comment>
<dbReference type="EC" id="2.5.1.78" evidence="3 7"/>
<comment type="pathway">
    <text evidence="1 7">Cofactor biosynthesis; riboflavin biosynthesis; riboflavin from 2-hydroxy-3-oxobutyl phosphate and 5-amino-6-(D-ribitylamino)uracil: step 1/2.</text>
</comment>
<dbReference type="NCBIfam" id="NF009084">
    <property type="entry name" value="PRK12419.1"/>
    <property type="match status" value="1"/>
</dbReference>
<dbReference type="HAMAP" id="MF_00178">
    <property type="entry name" value="Lumazine_synth"/>
    <property type="match status" value="1"/>
</dbReference>
<feature type="active site" description="Proton donor" evidence="7">
    <location>
        <position position="88"/>
    </location>
</feature>
<evidence type="ECO:0000256" key="7">
    <source>
        <dbReference type="HAMAP-Rule" id="MF_00178"/>
    </source>
</evidence>
<comment type="catalytic activity">
    <reaction evidence="6 7">
        <text>(2S)-2-hydroxy-3-oxobutyl phosphate + 5-amino-6-(D-ribitylamino)uracil = 6,7-dimethyl-8-(1-D-ribityl)lumazine + phosphate + 2 H2O + H(+)</text>
        <dbReference type="Rhea" id="RHEA:26152"/>
        <dbReference type="ChEBI" id="CHEBI:15377"/>
        <dbReference type="ChEBI" id="CHEBI:15378"/>
        <dbReference type="ChEBI" id="CHEBI:15934"/>
        <dbReference type="ChEBI" id="CHEBI:43474"/>
        <dbReference type="ChEBI" id="CHEBI:58201"/>
        <dbReference type="ChEBI" id="CHEBI:58830"/>
        <dbReference type="EC" id="2.5.1.78"/>
    </reaction>
</comment>
<dbReference type="SUPFAM" id="SSF52121">
    <property type="entry name" value="Lumazine synthase"/>
    <property type="match status" value="1"/>
</dbReference>
<name>A0A6S6THF6_9GAMM</name>
<evidence type="ECO:0000256" key="4">
    <source>
        <dbReference type="ARBA" id="ARBA00022619"/>
    </source>
</evidence>
<evidence type="ECO:0000256" key="3">
    <source>
        <dbReference type="ARBA" id="ARBA00012664"/>
    </source>
</evidence>